<organism evidence="2 3">
    <name type="scientific">Halorussus aquaticus</name>
    <dbReference type="NCBI Taxonomy" id="2953748"/>
    <lineage>
        <taxon>Archaea</taxon>
        <taxon>Methanobacteriati</taxon>
        <taxon>Methanobacteriota</taxon>
        <taxon>Stenosarchaea group</taxon>
        <taxon>Halobacteria</taxon>
        <taxon>Halobacteriales</taxon>
        <taxon>Haladaptataceae</taxon>
        <taxon>Halorussus</taxon>
    </lineage>
</organism>
<evidence type="ECO:0008006" key="4">
    <source>
        <dbReference type="Google" id="ProtNLM"/>
    </source>
</evidence>
<dbReference type="Proteomes" id="UP001595945">
    <property type="component" value="Unassembled WGS sequence"/>
</dbReference>
<evidence type="ECO:0000313" key="3">
    <source>
        <dbReference type="Proteomes" id="UP001595945"/>
    </source>
</evidence>
<keyword evidence="1" id="KW-0472">Membrane</keyword>
<keyword evidence="1" id="KW-1133">Transmembrane helix</keyword>
<comment type="caution">
    <text evidence="2">The sequence shown here is derived from an EMBL/GenBank/DDBJ whole genome shotgun (WGS) entry which is preliminary data.</text>
</comment>
<feature type="transmembrane region" description="Helical" evidence="1">
    <location>
        <begin position="33"/>
        <end position="52"/>
    </location>
</feature>
<dbReference type="GeneID" id="73045908"/>
<feature type="transmembrane region" description="Helical" evidence="1">
    <location>
        <begin position="7"/>
        <end position="27"/>
    </location>
</feature>
<dbReference type="AlphaFoldDB" id="A0ABD5PXH0"/>
<dbReference type="EMBL" id="JBHSHT010000001">
    <property type="protein sequence ID" value="MFC4823047.1"/>
    <property type="molecule type" value="Genomic_DNA"/>
</dbReference>
<proteinExistence type="predicted"/>
<sequence>MDDATQLWGGVGLIVVGALVLFAPLVLNLTYTTLLLSAAVLVLAAGSLLVGLSRRGRAV</sequence>
<evidence type="ECO:0000313" key="2">
    <source>
        <dbReference type="EMBL" id="MFC4823047.1"/>
    </source>
</evidence>
<name>A0ABD5PXH0_9EURY</name>
<evidence type="ECO:0000256" key="1">
    <source>
        <dbReference type="SAM" id="Phobius"/>
    </source>
</evidence>
<protein>
    <recommendedName>
        <fullName evidence="4">Major facilitator superfamily (MFS) profile domain-containing protein</fullName>
    </recommendedName>
</protein>
<accession>A0ABD5PXH0</accession>
<gene>
    <name evidence="2" type="ORF">ACFO9K_02105</name>
</gene>
<reference evidence="2 3" key="1">
    <citation type="journal article" date="2019" name="Int. J. Syst. Evol. Microbiol.">
        <title>The Global Catalogue of Microorganisms (GCM) 10K type strain sequencing project: providing services to taxonomists for standard genome sequencing and annotation.</title>
        <authorList>
            <consortium name="The Broad Institute Genomics Platform"/>
            <consortium name="The Broad Institute Genome Sequencing Center for Infectious Disease"/>
            <person name="Wu L."/>
            <person name="Ma J."/>
        </authorList>
    </citation>
    <scope>NUCLEOTIDE SEQUENCE [LARGE SCALE GENOMIC DNA]</scope>
    <source>
        <strain evidence="2 3">XZYJ18</strain>
    </source>
</reference>
<keyword evidence="1" id="KW-0812">Transmembrane</keyword>
<dbReference type="RefSeq" id="WP_254267452.1">
    <property type="nucleotide sequence ID" value="NZ_CP100400.1"/>
</dbReference>
<keyword evidence="3" id="KW-1185">Reference proteome</keyword>